<dbReference type="PANTHER" id="PTHR13124:SF12">
    <property type="entry name" value="LARGE RIBOSOMAL SUBUNIT PROTEIN ML46"/>
    <property type="match status" value="1"/>
</dbReference>
<comment type="similarity">
    <text evidence="2">Belongs to the mitochondrion-specific ribosomal protein mL46 family.</text>
</comment>
<evidence type="ECO:0000256" key="2">
    <source>
        <dbReference type="ARBA" id="ARBA00009070"/>
    </source>
</evidence>
<keyword evidence="12" id="KW-1185">Reference proteome</keyword>
<evidence type="ECO:0000313" key="11">
    <source>
        <dbReference type="EMBL" id="CAL8142029.1"/>
    </source>
</evidence>
<keyword evidence="3" id="KW-0809">Transit peptide</keyword>
<dbReference type="InterPro" id="IPR040008">
    <property type="entry name" value="Ribosomal_mL46"/>
</dbReference>
<evidence type="ECO:0000256" key="3">
    <source>
        <dbReference type="ARBA" id="ARBA00022946"/>
    </source>
</evidence>
<reference evidence="11 12" key="1">
    <citation type="submission" date="2024-08" db="EMBL/GenBank/DDBJ databases">
        <authorList>
            <person name="Cucini C."/>
            <person name="Frati F."/>
        </authorList>
    </citation>
    <scope>NUCLEOTIDE SEQUENCE [LARGE SCALE GENOMIC DNA]</scope>
</reference>
<protein>
    <recommendedName>
        <fullName evidence="7">Large ribosomal subunit protein mL46</fullName>
    </recommendedName>
    <alternativeName>
        <fullName evidence="8">39S ribosomal protein L46, mitochondrial</fullName>
    </alternativeName>
</protein>
<evidence type="ECO:0000256" key="9">
    <source>
        <dbReference type="SAM" id="SignalP"/>
    </source>
</evidence>
<keyword evidence="4" id="KW-0689">Ribosomal protein</keyword>
<dbReference type="PANTHER" id="PTHR13124">
    <property type="entry name" value="39S RIBOSOMAL PROTEIN L46, MITOCHONDRIAL PRECURSOR-RELATED"/>
    <property type="match status" value="1"/>
</dbReference>
<evidence type="ECO:0000256" key="7">
    <source>
        <dbReference type="ARBA" id="ARBA00035190"/>
    </source>
</evidence>
<comment type="subcellular location">
    <subcellularLocation>
        <location evidence="1">Mitochondrion</location>
    </subcellularLocation>
</comment>
<dbReference type="InterPro" id="IPR033650">
    <property type="entry name" value="Ribosomal_mL46_NUDIX"/>
</dbReference>
<evidence type="ECO:0000256" key="4">
    <source>
        <dbReference type="ARBA" id="ARBA00022980"/>
    </source>
</evidence>
<proteinExistence type="inferred from homology"/>
<keyword evidence="6" id="KW-0687">Ribonucleoprotein</keyword>
<keyword evidence="5" id="KW-0496">Mitochondrion</keyword>
<dbReference type="InterPro" id="IPR015797">
    <property type="entry name" value="NUDIX_hydrolase-like_dom_sf"/>
</dbReference>
<evidence type="ECO:0000259" key="10">
    <source>
        <dbReference type="Pfam" id="PF11788"/>
    </source>
</evidence>
<evidence type="ECO:0000313" key="12">
    <source>
        <dbReference type="Proteomes" id="UP001642540"/>
    </source>
</evidence>
<dbReference type="Pfam" id="PF11788">
    <property type="entry name" value="MRP-L46"/>
    <property type="match status" value="1"/>
</dbReference>
<feature type="signal peptide" evidence="9">
    <location>
        <begin position="1"/>
        <end position="17"/>
    </location>
</feature>
<dbReference type="SUPFAM" id="SSF55811">
    <property type="entry name" value="Nudix"/>
    <property type="match status" value="1"/>
</dbReference>
<dbReference type="Proteomes" id="UP001642540">
    <property type="component" value="Unassembled WGS sequence"/>
</dbReference>
<feature type="chain" id="PRO_5046177773" description="Large ribosomal subunit protein mL46" evidence="9">
    <location>
        <begin position="18"/>
        <end position="337"/>
    </location>
</feature>
<sequence length="337" mass="38027">MKHFILTLKLLATPGGARLFVHKSSLAIGITSPFTSSVRAFGSCSSCRAVGQDRKPTRGLRNKPFLYSSISPFFAQSSHIASSSVASSVAPNANASTGKERWDLFAGVVVERKPVVTAKRDAMQEKYAKVVAQIEFETSKKSDHEIRHQNDKIMLEKVKSGEIDAGNVQTARDDEDRWNVDAQNFKPASRETDADAKNDIKSLERALDSHLLLLVEQKLGSEYRWICPHAKLEQGETLRNAAERMIRDIFPDLRTRVLGHAPWGFYKYKYPREVEKQENAVGAKVFFYKAQVVSGELNVNEESIQTVKDFAWLKRNELSDKLNPEYFKKLSDCLIDE</sequence>
<comment type="caution">
    <text evidence="11">The sequence shown here is derived from an EMBL/GenBank/DDBJ whole genome shotgun (WGS) entry which is preliminary data.</text>
</comment>
<dbReference type="EMBL" id="CAXLJM020000148">
    <property type="protein sequence ID" value="CAL8142029.1"/>
    <property type="molecule type" value="Genomic_DNA"/>
</dbReference>
<dbReference type="CDD" id="cd04661">
    <property type="entry name" value="NUDIX_MRP_L46"/>
    <property type="match status" value="1"/>
</dbReference>
<dbReference type="Gene3D" id="3.90.79.10">
    <property type="entry name" value="Nucleoside Triphosphate Pyrophosphohydrolase"/>
    <property type="match status" value="1"/>
</dbReference>
<dbReference type="InterPro" id="IPR021757">
    <property type="entry name" value="Ribosomal_mL46_N"/>
</dbReference>
<feature type="domain" description="Large ribosomal subunit protein mL46 N-terminal" evidence="10">
    <location>
        <begin position="102"/>
        <end position="195"/>
    </location>
</feature>
<gene>
    <name evidence="11" type="ORF">ODALV1_LOCUS28926</name>
</gene>
<evidence type="ECO:0000256" key="1">
    <source>
        <dbReference type="ARBA" id="ARBA00004173"/>
    </source>
</evidence>
<keyword evidence="9" id="KW-0732">Signal</keyword>
<accession>A0ABP1S263</accession>
<organism evidence="11 12">
    <name type="scientific">Orchesella dallaii</name>
    <dbReference type="NCBI Taxonomy" id="48710"/>
    <lineage>
        <taxon>Eukaryota</taxon>
        <taxon>Metazoa</taxon>
        <taxon>Ecdysozoa</taxon>
        <taxon>Arthropoda</taxon>
        <taxon>Hexapoda</taxon>
        <taxon>Collembola</taxon>
        <taxon>Entomobryomorpha</taxon>
        <taxon>Entomobryoidea</taxon>
        <taxon>Orchesellidae</taxon>
        <taxon>Orchesellinae</taxon>
        <taxon>Orchesella</taxon>
    </lineage>
</organism>
<evidence type="ECO:0000256" key="6">
    <source>
        <dbReference type="ARBA" id="ARBA00023274"/>
    </source>
</evidence>
<evidence type="ECO:0000256" key="8">
    <source>
        <dbReference type="ARBA" id="ARBA00035534"/>
    </source>
</evidence>
<name>A0ABP1S263_9HEXA</name>
<evidence type="ECO:0000256" key="5">
    <source>
        <dbReference type="ARBA" id="ARBA00023128"/>
    </source>
</evidence>